<name>A0ABP9KXW4_9NOCA</name>
<dbReference type="PANTHER" id="PTHR30055">
    <property type="entry name" value="HTH-TYPE TRANSCRIPTIONAL REGULATOR RUTR"/>
    <property type="match status" value="1"/>
</dbReference>
<gene>
    <name evidence="7" type="ORF">GCM10023318_54700</name>
</gene>
<comment type="caution">
    <text evidence="7">The sequence shown here is derived from an EMBL/GenBank/DDBJ whole genome shotgun (WGS) entry which is preliminary data.</text>
</comment>
<evidence type="ECO:0000256" key="1">
    <source>
        <dbReference type="ARBA" id="ARBA00023015"/>
    </source>
</evidence>
<evidence type="ECO:0000313" key="8">
    <source>
        <dbReference type="Proteomes" id="UP001500603"/>
    </source>
</evidence>
<dbReference type="Proteomes" id="UP001500603">
    <property type="component" value="Unassembled WGS sequence"/>
</dbReference>
<dbReference type="InterPro" id="IPR036271">
    <property type="entry name" value="Tet_transcr_reg_TetR-rel_C_sf"/>
</dbReference>
<dbReference type="Pfam" id="PF00440">
    <property type="entry name" value="TetR_N"/>
    <property type="match status" value="1"/>
</dbReference>
<reference evidence="8" key="1">
    <citation type="journal article" date="2019" name="Int. J. Syst. Evol. Microbiol.">
        <title>The Global Catalogue of Microorganisms (GCM) 10K type strain sequencing project: providing services to taxonomists for standard genome sequencing and annotation.</title>
        <authorList>
            <consortium name="The Broad Institute Genomics Platform"/>
            <consortium name="The Broad Institute Genome Sequencing Center for Infectious Disease"/>
            <person name="Wu L."/>
            <person name="Ma J."/>
        </authorList>
    </citation>
    <scope>NUCLEOTIDE SEQUENCE [LARGE SCALE GENOMIC DNA]</scope>
    <source>
        <strain evidence="8">JCM 18298</strain>
    </source>
</reference>
<feature type="domain" description="HTH tetR-type" evidence="6">
    <location>
        <begin position="40"/>
        <end position="100"/>
    </location>
</feature>
<keyword evidence="2 4" id="KW-0238">DNA-binding</keyword>
<evidence type="ECO:0000256" key="2">
    <source>
        <dbReference type="ARBA" id="ARBA00023125"/>
    </source>
</evidence>
<dbReference type="PANTHER" id="PTHR30055:SF151">
    <property type="entry name" value="TRANSCRIPTIONAL REGULATORY PROTEIN"/>
    <property type="match status" value="1"/>
</dbReference>
<evidence type="ECO:0000259" key="6">
    <source>
        <dbReference type="PROSITE" id="PS50977"/>
    </source>
</evidence>
<keyword evidence="1" id="KW-0805">Transcription regulation</keyword>
<dbReference type="EMBL" id="BAABJM010000007">
    <property type="protein sequence ID" value="GAA5066482.1"/>
    <property type="molecule type" value="Genomic_DNA"/>
</dbReference>
<sequence>MPEDSEDPAPKAEGSVPRAEDPAPKAEDPAPKAKVGRPARLSRESIVTAADRLLRTAGPESLSMRRLAKELGSTPMALYHHVRDKDELLLLLMEAHAEQIPPLEFSDDPRQRLLEVACMLYEQLAARPWIVEVLAGDALIVPSAMPLVETIMAAAVDCGATPEQSVDVYRTLWYYIVGALILRTSRERRKSRPDSPFDRDEALTHLTADGDLPTLAAVADRWDELTARDTHRAGITALVNGLLPPKSVR</sequence>
<dbReference type="SUPFAM" id="SSF48498">
    <property type="entry name" value="Tetracyclin repressor-like, C-terminal domain"/>
    <property type="match status" value="1"/>
</dbReference>
<evidence type="ECO:0000256" key="5">
    <source>
        <dbReference type="SAM" id="MobiDB-lite"/>
    </source>
</evidence>
<dbReference type="Gene3D" id="1.10.10.60">
    <property type="entry name" value="Homeodomain-like"/>
    <property type="match status" value="1"/>
</dbReference>
<keyword evidence="3" id="KW-0804">Transcription</keyword>
<organism evidence="7 8">
    <name type="scientific">Nocardia callitridis</name>
    <dbReference type="NCBI Taxonomy" id="648753"/>
    <lineage>
        <taxon>Bacteria</taxon>
        <taxon>Bacillati</taxon>
        <taxon>Actinomycetota</taxon>
        <taxon>Actinomycetes</taxon>
        <taxon>Mycobacteriales</taxon>
        <taxon>Nocardiaceae</taxon>
        <taxon>Nocardia</taxon>
    </lineage>
</organism>
<protein>
    <submittedName>
        <fullName evidence="7">TetR/AcrR family transcriptional regulator C-terminal domain-containing protein</fullName>
    </submittedName>
</protein>
<accession>A0ABP9KXW4</accession>
<evidence type="ECO:0000256" key="4">
    <source>
        <dbReference type="PROSITE-ProRule" id="PRU00335"/>
    </source>
</evidence>
<dbReference type="InterPro" id="IPR004111">
    <property type="entry name" value="Repressor_TetR_C"/>
</dbReference>
<evidence type="ECO:0000313" key="7">
    <source>
        <dbReference type="EMBL" id="GAA5066482.1"/>
    </source>
</evidence>
<feature type="compositionally biased region" description="Basic and acidic residues" evidence="5">
    <location>
        <begin position="18"/>
        <end position="31"/>
    </location>
</feature>
<proteinExistence type="predicted"/>
<dbReference type="InterPro" id="IPR001647">
    <property type="entry name" value="HTH_TetR"/>
</dbReference>
<dbReference type="Gene3D" id="1.10.357.10">
    <property type="entry name" value="Tetracycline Repressor, domain 2"/>
    <property type="match status" value="1"/>
</dbReference>
<dbReference type="SUPFAM" id="SSF46689">
    <property type="entry name" value="Homeodomain-like"/>
    <property type="match status" value="1"/>
</dbReference>
<feature type="region of interest" description="Disordered" evidence="5">
    <location>
        <begin position="1"/>
        <end position="41"/>
    </location>
</feature>
<keyword evidence="8" id="KW-1185">Reference proteome</keyword>
<dbReference type="PROSITE" id="PS50977">
    <property type="entry name" value="HTH_TETR_2"/>
    <property type="match status" value="1"/>
</dbReference>
<evidence type="ECO:0000256" key="3">
    <source>
        <dbReference type="ARBA" id="ARBA00023163"/>
    </source>
</evidence>
<dbReference type="InterPro" id="IPR050109">
    <property type="entry name" value="HTH-type_TetR-like_transc_reg"/>
</dbReference>
<dbReference type="Pfam" id="PF02909">
    <property type="entry name" value="TetR_C_1"/>
    <property type="match status" value="1"/>
</dbReference>
<dbReference type="RefSeq" id="WP_345499025.1">
    <property type="nucleotide sequence ID" value="NZ_BAABJM010000007.1"/>
</dbReference>
<dbReference type="InterPro" id="IPR009057">
    <property type="entry name" value="Homeodomain-like_sf"/>
</dbReference>
<feature type="DNA-binding region" description="H-T-H motif" evidence="4">
    <location>
        <begin position="63"/>
        <end position="82"/>
    </location>
</feature>